<gene>
    <name evidence="1" type="ORF">MUCCIDRAFT_85379</name>
</gene>
<sequence length="109" mass="12614">MLTGRIQVALIDMVVEHCTICCSLLQHFNEIVQDNRLRAPLPRQLGSRRSIETLARFSKCSNPKLVQQLAGSSSLKHRPEIKYCVSSDQSEDVDFVSRYTEYNYKSWMF</sequence>
<organism evidence="1 2">
    <name type="scientific">Mucor lusitanicus CBS 277.49</name>
    <dbReference type="NCBI Taxonomy" id="747725"/>
    <lineage>
        <taxon>Eukaryota</taxon>
        <taxon>Fungi</taxon>
        <taxon>Fungi incertae sedis</taxon>
        <taxon>Mucoromycota</taxon>
        <taxon>Mucoromycotina</taxon>
        <taxon>Mucoromycetes</taxon>
        <taxon>Mucorales</taxon>
        <taxon>Mucorineae</taxon>
        <taxon>Mucoraceae</taxon>
        <taxon>Mucor</taxon>
    </lineage>
</organism>
<evidence type="ECO:0000313" key="2">
    <source>
        <dbReference type="Proteomes" id="UP000077051"/>
    </source>
</evidence>
<keyword evidence="2" id="KW-1185">Reference proteome</keyword>
<proteinExistence type="predicted"/>
<comment type="caution">
    <text evidence="1">The sequence shown here is derived from an EMBL/GenBank/DDBJ whole genome shotgun (WGS) entry which is preliminary data.</text>
</comment>
<reference evidence="1 2" key="1">
    <citation type="submission" date="2015-06" db="EMBL/GenBank/DDBJ databases">
        <title>Expansion of signal transduction pathways in fungi by whole-genome duplication.</title>
        <authorList>
            <consortium name="DOE Joint Genome Institute"/>
            <person name="Corrochano L.M."/>
            <person name="Kuo A."/>
            <person name="Marcet-Houben M."/>
            <person name="Polaino S."/>
            <person name="Salamov A."/>
            <person name="Villalobos J.M."/>
            <person name="Alvarez M.I."/>
            <person name="Avalos J."/>
            <person name="Benito E.P."/>
            <person name="Benoit I."/>
            <person name="Burger G."/>
            <person name="Camino L.P."/>
            <person name="Canovas D."/>
            <person name="Cerda-Olmedo E."/>
            <person name="Cheng J.-F."/>
            <person name="Dominguez A."/>
            <person name="Elias M."/>
            <person name="Eslava A.P."/>
            <person name="Glaser F."/>
            <person name="Grimwood J."/>
            <person name="Gutierrez G."/>
            <person name="Heitman J."/>
            <person name="Henrissat B."/>
            <person name="Iturriaga E.A."/>
            <person name="Lang B.F."/>
            <person name="Lavin J.L."/>
            <person name="Lee S."/>
            <person name="Li W."/>
            <person name="Lindquist E."/>
            <person name="Lopez-Garcia S."/>
            <person name="Luque E.M."/>
            <person name="Marcos A.T."/>
            <person name="Martin J."/>
            <person name="Mccluskey K."/>
            <person name="Medina H.R."/>
            <person name="Miralles-Duran A."/>
            <person name="Miyazaki A."/>
            <person name="Munoz-Torres E."/>
            <person name="Oguiza J.A."/>
            <person name="Ohm R."/>
            <person name="Olmedo M."/>
            <person name="Orejas M."/>
            <person name="Ortiz-Castellanos L."/>
            <person name="Pisabarro A.G."/>
            <person name="Rodriguez-Romero J."/>
            <person name="Ruiz-Herrera J."/>
            <person name="Ruiz-Vazquez R."/>
            <person name="Sanz C."/>
            <person name="Schackwitz W."/>
            <person name="Schmutz J."/>
            <person name="Shahriari M."/>
            <person name="Shelest E."/>
            <person name="Silva-Franco F."/>
            <person name="Soanes D."/>
            <person name="Syed K."/>
            <person name="Tagua V.G."/>
            <person name="Talbot N.J."/>
            <person name="Thon M."/>
            <person name="De Vries R.P."/>
            <person name="Wiebenga A."/>
            <person name="Yadav J.S."/>
            <person name="Braun E.L."/>
            <person name="Baker S."/>
            <person name="Garre V."/>
            <person name="Horwitz B."/>
            <person name="Torres-Martinez S."/>
            <person name="Idnurm A."/>
            <person name="Herrera-Estrella A."/>
            <person name="Gabaldon T."/>
            <person name="Grigoriev I.V."/>
        </authorList>
    </citation>
    <scope>NUCLEOTIDE SEQUENCE [LARGE SCALE GENOMIC DNA]</scope>
    <source>
        <strain evidence="1 2">CBS 277.49</strain>
    </source>
</reference>
<dbReference type="Proteomes" id="UP000077051">
    <property type="component" value="Unassembled WGS sequence"/>
</dbReference>
<protein>
    <submittedName>
        <fullName evidence="1">Uncharacterized protein</fullName>
    </submittedName>
</protein>
<dbReference type="VEuPathDB" id="FungiDB:MUCCIDRAFT_85379"/>
<evidence type="ECO:0000313" key="1">
    <source>
        <dbReference type="EMBL" id="OAC98832.1"/>
    </source>
</evidence>
<name>A0A168HIP0_MUCCL</name>
<accession>A0A168HIP0</accession>
<dbReference type="EMBL" id="AMYB01000009">
    <property type="protein sequence ID" value="OAC98832.1"/>
    <property type="molecule type" value="Genomic_DNA"/>
</dbReference>
<dbReference type="AlphaFoldDB" id="A0A168HIP0"/>